<feature type="transmembrane region" description="Helical" evidence="2">
    <location>
        <begin position="6"/>
        <end position="26"/>
    </location>
</feature>
<reference evidence="3" key="1">
    <citation type="journal article" date="2020" name="Stud. Mycol.">
        <title>101 Dothideomycetes genomes: a test case for predicting lifestyles and emergence of pathogens.</title>
        <authorList>
            <person name="Haridas S."/>
            <person name="Albert R."/>
            <person name="Binder M."/>
            <person name="Bloem J."/>
            <person name="Labutti K."/>
            <person name="Salamov A."/>
            <person name="Andreopoulos B."/>
            <person name="Baker S."/>
            <person name="Barry K."/>
            <person name="Bills G."/>
            <person name="Bluhm B."/>
            <person name="Cannon C."/>
            <person name="Castanera R."/>
            <person name="Culley D."/>
            <person name="Daum C."/>
            <person name="Ezra D."/>
            <person name="Gonzalez J."/>
            <person name="Henrissat B."/>
            <person name="Kuo A."/>
            <person name="Liang C."/>
            <person name="Lipzen A."/>
            <person name="Lutzoni F."/>
            <person name="Magnuson J."/>
            <person name="Mondo S."/>
            <person name="Nolan M."/>
            <person name="Ohm R."/>
            <person name="Pangilinan J."/>
            <person name="Park H.-J."/>
            <person name="Ramirez L."/>
            <person name="Alfaro M."/>
            <person name="Sun H."/>
            <person name="Tritt A."/>
            <person name="Yoshinaga Y."/>
            <person name="Zwiers L.-H."/>
            <person name="Turgeon B."/>
            <person name="Goodwin S."/>
            <person name="Spatafora J."/>
            <person name="Crous P."/>
            <person name="Grigoriev I."/>
        </authorList>
    </citation>
    <scope>NUCLEOTIDE SEQUENCE</scope>
    <source>
        <strain evidence="3">CBS 133067</strain>
    </source>
</reference>
<keyword evidence="2" id="KW-0812">Transmembrane</keyword>
<feature type="region of interest" description="Disordered" evidence="1">
    <location>
        <begin position="35"/>
        <end position="54"/>
    </location>
</feature>
<comment type="caution">
    <text evidence="3">The sequence shown here is derived from an EMBL/GenBank/DDBJ whole genome shotgun (WGS) entry which is preliminary data.</text>
</comment>
<gene>
    <name evidence="3" type="ORF">NA57DRAFT_77137</name>
</gene>
<dbReference type="AlphaFoldDB" id="A0A9P4IET9"/>
<dbReference type="Proteomes" id="UP000799772">
    <property type="component" value="Unassembled WGS sequence"/>
</dbReference>
<accession>A0A9P4IET9</accession>
<evidence type="ECO:0000313" key="4">
    <source>
        <dbReference type="Proteomes" id="UP000799772"/>
    </source>
</evidence>
<organism evidence="3 4">
    <name type="scientific">Rhizodiscina lignyota</name>
    <dbReference type="NCBI Taxonomy" id="1504668"/>
    <lineage>
        <taxon>Eukaryota</taxon>
        <taxon>Fungi</taxon>
        <taxon>Dikarya</taxon>
        <taxon>Ascomycota</taxon>
        <taxon>Pezizomycotina</taxon>
        <taxon>Dothideomycetes</taxon>
        <taxon>Pleosporomycetidae</taxon>
        <taxon>Aulographales</taxon>
        <taxon>Rhizodiscinaceae</taxon>
        <taxon>Rhizodiscina</taxon>
    </lineage>
</organism>
<dbReference type="EMBL" id="ML978127">
    <property type="protein sequence ID" value="KAF2098347.1"/>
    <property type="molecule type" value="Genomic_DNA"/>
</dbReference>
<evidence type="ECO:0000256" key="1">
    <source>
        <dbReference type="SAM" id="MobiDB-lite"/>
    </source>
</evidence>
<proteinExistence type="predicted"/>
<sequence length="64" mass="7001">MKRNLVIFVIVLVLFIVIALVGYLIFMFQSRLLGSTTSSPVSSQRRSAGPPVGSPVRRVVREAA</sequence>
<evidence type="ECO:0000256" key="2">
    <source>
        <dbReference type="SAM" id="Phobius"/>
    </source>
</evidence>
<protein>
    <submittedName>
        <fullName evidence="3">Uncharacterized protein</fullName>
    </submittedName>
</protein>
<keyword evidence="2" id="KW-1133">Transmembrane helix</keyword>
<feature type="compositionally biased region" description="Polar residues" evidence="1">
    <location>
        <begin position="35"/>
        <end position="46"/>
    </location>
</feature>
<name>A0A9P4IET9_9PEZI</name>
<keyword evidence="4" id="KW-1185">Reference proteome</keyword>
<evidence type="ECO:0000313" key="3">
    <source>
        <dbReference type="EMBL" id="KAF2098347.1"/>
    </source>
</evidence>
<keyword evidence="2" id="KW-0472">Membrane</keyword>